<dbReference type="Proteomes" id="UP000823485">
    <property type="component" value="Unassembled WGS sequence"/>
</dbReference>
<gene>
    <name evidence="1" type="ORF">JOC94_002847</name>
</gene>
<comment type="caution">
    <text evidence="1">The sequence shown here is derived from an EMBL/GenBank/DDBJ whole genome shotgun (WGS) entry which is preliminary data.</text>
</comment>
<sequence>MKKRHTFVELREFFADGTCACEYPNLGTKERKRSKKVIKNA</sequence>
<evidence type="ECO:0000313" key="1">
    <source>
        <dbReference type="EMBL" id="MBM7715858.1"/>
    </source>
</evidence>
<dbReference type="EMBL" id="JAFBFH010000019">
    <property type="protein sequence ID" value="MBM7715858.1"/>
    <property type="molecule type" value="Genomic_DNA"/>
</dbReference>
<reference evidence="1 2" key="1">
    <citation type="submission" date="2021-01" db="EMBL/GenBank/DDBJ databases">
        <title>Genomic Encyclopedia of Type Strains, Phase IV (KMG-IV): sequencing the most valuable type-strain genomes for metagenomic binning, comparative biology and taxonomic classification.</title>
        <authorList>
            <person name="Goeker M."/>
        </authorList>
    </citation>
    <scope>NUCLEOTIDE SEQUENCE [LARGE SCALE GENOMIC DNA]</scope>
    <source>
        <strain evidence="1 2">DSM 105453</strain>
    </source>
</reference>
<name>A0ABS2RAH1_9BACI</name>
<evidence type="ECO:0000313" key="2">
    <source>
        <dbReference type="Proteomes" id="UP000823485"/>
    </source>
</evidence>
<proteinExistence type="predicted"/>
<keyword evidence="2" id="KW-1185">Reference proteome</keyword>
<organism evidence="1 2">
    <name type="scientific">Siminovitchia thermophila</name>
    <dbReference type="NCBI Taxonomy" id="1245522"/>
    <lineage>
        <taxon>Bacteria</taxon>
        <taxon>Bacillati</taxon>
        <taxon>Bacillota</taxon>
        <taxon>Bacilli</taxon>
        <taxon>Bacillales</taxon>
        <taxon>Bacillaceae</taxon>
        <taxon>Siminovitchia</taxon>
    </lineage>
</organism>
<accession>A0ABS2RAH1</accession>
<protein>
    <submittedName>
        <fullName evidence="1">Uncharacterized protein</fullName>
    </submittedName>
</protein>